<proteinExistence type="predicted"/>
<dbReference type="InterPro" id="IPR041657">
    <property type="entry name" value="HTH_17"/>
</dbReference>
<evidence type="ECO:0000259" key="1">
    <source>
        <dbReference type="Pfam" id="PF12728"/>
    </source>
</evidence>
<evidence type="ECO:0000313" key="3">
    <source>
        <dbReference type="Proteomes" id="UP000197468"/>
    </source>
</evidence>
<gene>
    <name evidence="2" type="ORF">CDN99_26095</name>
</gene>
<protein>
    <recommendedName>
        <fullName evidence="1">Helix-turn-helix domain-containing protein</fullName>
    </recommendedName>
</protein>
<dbReference type="Proteomes" id="UP000197468">
    <property type="component" value="Unassembled WGS sequence"/>
</dbReference>
<dbReference type="InterPro" id="IPR009061">
    <property type="entry name" value="DNA-bd_dom_put_sf"/>
</dbReference>
<comment type="caution">
    <text evidence="2">The sequence shown here is derived from an EMBL/GenBank/DDBJ whole genome shotgun (WGS) entry which is preliminary data.</text>
</comment>
<dbReference type="RefSeq" id="WP_088388356.1">
    <property type="nucleotide sequence ID" value="NZ_NIOF01000020.1"/>
</dbReference>
<dbReference type="AlphaFoldDB" id="A0A246ITQ9"/>
<evidence type="ECO:0000313" key="2">
    <source>
        <dbReference type="EMBL" id="OWQ83604.1"/>
    </source>
</evidence>
<reference evidence="2 3" key="1">
    <citation type="journal article" date="2008" name="Int. J. Syst. Evol. Microbiol.">
        <title>Description of Roseateles aquatilis sp. nov. and Roseateles terrae sp. nov., in the class Betaproteobacteria, and emended description of the genus Roseateles.</title>
        <authorList>
            <person name="Gomila M."/>
            <person name="Bowien B."/>
            <person name="Falsen E."/>
            <person name="Moore E.R."/>
            <person name="Lalucat J."/>
        </authorList>
    </citation>
    <scope>NUCLEOTIDE SEQUENCE [LARGE SCALE GENOMIC DNA]</scope>
    <source>
        <strain evidence="2 3">CCUG 48205</strain>
    </source>
</reference>
<accession>A0A246ITQ9</accession>
<dbReference type="Pfam" id="PF12728">
    <property type="entry name" value="HTH_17"/>
    <property type="match status" value="1"/>
</dbReference>
<sequence length="66" mass="7252">MTQASLARQPLLTPEEVSALLRVPTTTLAVWRSTGRVKLRFVKIGRLVRYLAADVEAYILGALQAA</sequence>
<organism evidence="2 3">
    <name type="scientific">Roseateles aquatilis</name>
    <dbReference type="NCBI Taxonomy" id="431061"/>
    <lineage>
        <taxon>Bacteria</taxon>
        <taxon>Pseudomonadati</taxon>
        <taxon>Pseudomonadota</taxon>
        <taxon>Betaproteobacteria</taxon>
        <taxon>Burkholderiales</taxon>
        <taxon>Sphaerotilaceae</taxon>
        <taxon>Roseateles</taxon>
    </lineage>
</organism>
<dbReference type="OrthoDB" id="5609458at2"/>
<name>A0A246ITQ9_9BURK</name>
<dbReference type="SUPFAM" id="SSF46955">
    <property type="entry name" value="Putative DNA-binding domain"/>
    <property type="match status" value="1"/>
</dbReference>
<dbReference type="EMBL" id="NIOF01000020">
    <property type="protein sequence ID" value="OWQ83604.1"/>
    <property type="molecule type" value="Genomic_DNA"/>
</dbReference>
<feature type="domain" description="Helix-turn-helix" evidence="1">
    <location>
        <begin position="11"/>
        <end position="59"/>
    </location>
</feature>
<keyword evidence="3" id="KW-1185">Reference proteome</keyword>